<protein>
    <submittedName>
        <fullName evidence="1">Uncharacterized protein</fullName>
    </submittedName>
</protein>
<keyword evidence="2" id="KW-1185">Reference proteome</keyword>
<evidence type="ECO:0000313" key="2">
    <source>
        <dbReference type="Proteomes" id="UP000784294"/>
    </source>
</evidence>
<gene>
    <name evidence="1" type="ORF">PXEA_LOCUS4098</name>
</gene>
<sequence length="100" mass="10891">MNLGSTDPHSQQRLPHGRLLRLCCAFRPWPAAGSRRGHIVSVRPDVRPAFSGLLSLTFPDPGSARLLHLLFSCAPFCATIHMSVQTGHSRLSACTNLGLF</sequence>
<accession>A0A448WFS6</accession>
<comment type="caution">
    <text evidence="1">The sequence shown here is derived from an EMBL/GenBank/DDBJ whole genome shotgun (WGS) entry which is preliminary data.</text>
</comment>
<reference evidence="1" key="1">
    <citation type="submission" date="2018-11" db="EMBL/GenBank/DDBJ databases">
        <authorList>
            <consortium name="Pathogen Informatics"/>
        </authorList>
    </citation>
    <scope>NUCLEOTIDE SEQUENCE</scope>
</reference>
<proteinExistence type="predicted"/>
<dbReference type="EMBL" id="CAAALY010009625">
    <property type="protein sequence ID" value="VEL10658.1"/>
    <property type="molecule type" value="Genomic_DNA"/>
</dbReference>
<dbReference type="Proteomes" id="UP000784294">
    <property type="component" value="Unassembled WGS sequence"/>
</dbReference>
<organism evidence="1 2">
    <name type="scientific">Protopolystoma xenopodis</name>
    <dbReference type="NCBI Taxonomy" id="117903"/>
    <lineage>
        <taxon>Eukaryota</taxon>
        <taxon>Metazoa</taxon>
        <taxon>Spiralia</taxon>
        <taxon>Lophotrochozoa</taxon>
        <taxon>Platyhelminthes</taxon>
        <taxon>Monogenea</taxon>
        <taxon>Polyopisthocotylea</taxon>
        <taxon>Polystomatidea</taxon>
        <taxon>Polystomatidae</taxon>
        <taxon>Protopolystoma</taxon>
    </lineage>
</organism>
<evidence type="ECO:0000313" key="1">
    <source>
        <dbReference type="EMBL" id="VEL10658.1"/>
    </source>
</evidence>
<dbReference type="AlphaFoldDB" id="A0A448WFS6"/>
<name>A0A448WFS6_9PLAT</name>